<comment type="similarity">
    <text evidence="1 6">Belongs to the methyltransferase superfamily. RsmH family.</text>
</comment>
<dbReference type="GO" id="GO:0071424">
    <property type="term" value="F:rRNA (cytosine-N4-)-methyltransferase activity"/>
    <property type="evidence" value="ECO:0007669"/>
    <property type="project" value="UniProtKB-UniRule"/>
</dbReference>
<dbReference type="Gene3D" id="3.40.50.150">
    <property type="entry name" value="Vaccinia Virus protein VP39"/>
    <property type="match status" value="1"/>
</dbReference>
<dbReference type="InterPro" id="IPR002903">
    <property type="entry name" value="RsmH"/>
</dbReference>
<dbReference type="Proteomes" id="UP000604381">
    <property type="component" value="Unassembled WGS sequence"/>
</dbReference>
<sequence length="292" mass="31721">MDSKSKFSHSPVMLRECVEALVHDPSGIYVDATYGGGGHSGAILERLAAGARLLALDADPAVRPSAACAADARFSLHHANFRDIDAVVEQAGVSELAGVLMDLGVSSPQLEDPARGFSFMRAGPLDMRLDSSTGPSLAELLARVAEPELERLIREYGEERRARSIARRIVALRAAGELRSTADLARACGGRRAGGVHPATRLFLALRIWVNAELRVLEEALRKVAALLARNGRLVVLSFHSLEDRIVKRFIGPRSHNDGPLRRLFKARRPSAEEAAANRRARSAMLRAAYRP</sequence>
<dbReference type="InterPro" id="IPR029063">
    <property type="entry name" value="SAM-dependent_MTases_sf"/>
</dbReference>
<dbReference type="GO" id="GO:0005737">
    <property type="term" value="C:cytoplasm"/>
    <property type="evidence" value="ECO:0007669"/>
    <property type="project" value="UniProtKB-SubCell"/>
</dbReference>
<dbReference type="PANTHER" id="PTHR11265">
    <property type="entry name" value="S-ADENOSYL-METHYLTRANSFERASE MRAW"/>
    <property type="match status" value="1"/>
</dbReference>
<evidence type="ECO:0000256" key="3">
    <source>
        <dbReference type="ARBA" id="ARBA00022603"/>
    </source>
</evidence>
<organism evidence="7 8">
    <name type="scientific">Candidatus Amphirhobacter heronislandensis</name>
    <dbReference type="NCBI Taxonomy" id="1732024"/>
    <lineage>
        <taxon>Bacteria</taxon>
        <taxon>Pseudomonadati</taxon>
        <taxon>Pseudomonadota</taxon>
        <taxon>Gammaproteobacteria</taxon>
        <taxon>Candidatus Tethybacterales</taxon>
        <taxon>Candidatus Tethybacteraceae</taxon>
        <taxon>Candidatus Amphirhobacter</taxon>
    </lineage>
</organism>
<protein>
    <recommendedName>
        <fullName evidence="6">Ribosomal RNA small subunit methyltransferase H</fullName>
        <ecNumber evidence="6">2.1.1.199</ecNumber>
    </recommendedName>
    <alternativeName>
        <fullName evidence="6">16S rRNA m(4)C1402 methyltransferase</fullName>
    </alternativeName>
    <alternativeName>
        <fullName evidence="6">rRNA (cytosine-N(4)-)-methyltransferase RsmH</fullName>
    </alternativeName>
</protein>
<dbReference type="PANTHER" id="PTHR11265:SF0">
    <property type="entry name" value="12S RRNA N4-METHYLCYTIDINE METHYLTRANSFERASE"/>
    <property type="match status" value="1"/>
</dbReference>
<name>A0A930UES9_9GAMM</name>
<evidence type="ECO:0000256" key="6">
    <source>
        <dbReference type="HAMAP-Rule" id="MF_01007"/>
    </source>
</evidence>
<dbReference type="EC" id="2.1.1.199" evidence="6"/>
<feature type="binding site" evidence="6">
    <location>
        <position position="57"/>
    </location>
    <ligand>
        <name>S-adenosyl-L-methionine</name>
        <dbReference type="ChEBI" id="CHEBI:59789"/>
    </ligand>
</feature>
<dbReference type="NCBIfam" id="TIGR00006">
    <property type="entry name" value="16S rRNA (cytosine(1402)-N(4))-methyltransferase RsmH"/>
    <property type="match status" value="1"/>
</dbReference>
<feature type="binding site" evidence="6">
    <location>
        <position position="102"/>
    </location>
    <ligand>
        <name>S-adenosyl-L-methionine</name>
        <dbReference type="ChEBI" id="CHEBI:59789"/>
    </ligand>
</feature>
<evidence type="ECO:0000313" key="7">
    <source>
        <dbReference type="EMBL" id="MBF2735254.1"/>
    </source>
</evidence>
<dbReference type="Pfam" id="PF01795">
    <property type="entry name" value="Methyltransf_5"/>
    <property type="match status" value="1"/>
</dbReference>
<proteinExistence type="inferred from homology"/>
<accession>A0A930UES9</accession>
<evidence type="ECO:0000256" key="5">
    <source>
        <dbReference type="ARBA" id="ARBA00022691"/>
    </source>
</evidence>
<feature type="binding site" evidence="6">
    <location>
        <begin position="37"/>
        <end position="39"/>
    </location>
    <ligand>
        <name>S-adenosyl-L-methionine</name>
        <dbReference type="ChEBI" id="CHEBI:59789"/>
    </ligand>
</feature>
<evidence type="ECO:0000256" key="2">
    <source>
        <dbReference type="ARBA" id="ARBA00022552"/>
    </source>
</evidence>
<comment type="catalytic activity">
    <reaction evidence="6">
        <text>cytidine(1402) in 16S rRNA + S-adenosyl-L-methionine = N(4)-methylcytidine(1402) in 16S rRNA + S-adenosyl-L-homocysteine + H(+)</text>
        <dbReference type="Rhea" id="RHEA:42928"/>
        <dbReference type="Rhea" id="RHEA-COMP:10286"/>
        <dbReference type="Rhea" id="RHEA-COMP:10287"/>
        <dbReference type="ChEBI" id="CHEBI:15378"/>
        <dbReference type="ChEBI" id="CHEBI:57856"/>
        <dbReference type="ChEBI" id="CHEBI:59789"/>
        <dbReference type="ChEBI" id="CHEBI:74506"/>
        <dbReference type="ChEBI" id="CHEBI:82748"/>
        <dbReference type="EC" id="2.1.1.199"/>
    </reaction>
</comment>
<dbReference type="EMBL" id="JADHEI010000033">
    <property type="protein sequence ID" value="MBF2735254.1"/>
    <property type="molecule type" value="Genomic_DNA"/>
</dbReference>
<keyword evidence="3 6" id="KW-0489">Methyltransferase</keyword>
<reference evidence="7" key="1">
    <citation type="submission" date="2020-10" db="EMBL/GenBank/DDBJ databases">
        <title>An improved Amphimedon queenslandica hologenome assembly reveals how three proteobacterial symbionts can extend the metabolic phenotypic of their marine sponge host.</title>
        <authorList>
            <person name="Degnan B."/>
            <person name="Degnan S."/>
            <person name="Xiang X."/>
        </authorList>
    </citation>
    <scope>NUCLEOTIDE SEQUENCE</scope>
    <source>
        <strain evidence="7">AqS2</strain>
    </source>
</reference>
<dbReference type="GO" id="GO:0070475">
    <property type="term" value="P:rRNA base methylation"/>
    <property type="evidence" value="ECO:0007669"/>
    <property type="project" value="UniProtKB-UniRule"/>
</dbReference>
<dbReference type="PIRSF" id="PIRSF004486">
    <property type="entry name" value="MraW"/>
    <property type="match status" value="1"/>
</dbReference>
<feature type="binding site" evidence="6">
    <location>
        <position position="81"/>
    </location>
    <ligand>
        <name>S-adenosyl-L-methionine</name>
        <dbReference type="ChEBI" id="CHEBI:59789"/>
    </ligand>
</feature>
<feature type="binding site" evidence="6">
    <location>
        <position position="109"/>
    </location>
    <ligand>
        <name>S-adenosyl-L-methionine</name>
        <dbReference type="ChEBI" id="CHEBI:59789"/>
    </ligand>
</feature>
<evidence type="ECO:0000256" key="4">
    <source>
        <dbReference type="ARBA" id="ARBA00022679"/>
    </source>
</evidence>
<keyword evidence="6" id="KW-0963">Cytoplasm</keyword>
<comment type="subcellular location">
    <subcellularLocation>
        <location evidence="6">Cytoplasm</location>
    </subcellularLocation>
</comment>
<comment type="caution">
    <text evidence="7">The sequence shown here is derived from an EMBL/GenBank/DDBJ whole genome shotgun (WGS) entry which is preliminary data.</text>
</comment>
<dbReference type="HAMAP" id="MF_01007">
    <property type="entry name" value="16SrRNA_methyltr_H"/>
    <property type="match status" value="1"/>
</dbReference>
<dbReference type="SUPFAM" id="SSF53335">
    <property type="entry name" value="S-adenosyl-L-methionine-dependent methyltransferases"/>
    <property type="match status" value="1"/>
</dbReference>
<dbReference type="InterPro" id="IPR023397">
    <property type="entry name" value="SAM-dep_MeTrfase_MraW_recog"/>
</dbReference>
<dbReference type="SUPFAM" id="SSF81799">
    <property type="entry name" value="Putative methyltransferase TM0872, insert domain"/>
    <property type="match status" value="1"/>
</dbReference>
<dbReference type="Gene3D" id="1.10.150.170">
    <property type="entry name" value="Putative methyltransferase TM0872, insert domain"/>
    <property type="match status" value="1"/>
</dbReference>
<gene>
    <name evidence="6 7" type="primary">rsmH</name>
    <name evidence="7" type="ORF">ISN26_04110</name>
</gene>
<evidence type="ECO:0000313" key="8">
    <source>
        <dbReference type="Proteomes" id="UP000604381"/>
    </source>
</evidence>
<keyword evidence="8" id="KW-1185">Reference proteome</keyword>
<keyword evidence="2 6" id="KW-0698">rRNA processing</keyword>
<evidence type="ECO:0000256" key="1">
    <source>
        <dbReference type="ARBA" id="ARBA00010396"/>
    </source>
</evidence>
<dbReference type="AlphaFoldDB" id="A0A930UES9"/>
<keyword evidence="5 6" id="KW-0949">S-adenosyl-L-methionine</keyword>
<comment type="function">
    <text evidence="6">Specifically methylates the N4 position of cytidine in position 1402 (C1402) of 16S rRNA.</text>
</comment>
<keyword evidence="4 6" id="KW-0808">Transferase</keyword>